<dbReference type="Proteomes" id="UP000075538">
    <property type="component" value="Unassembled WGS sequence"/>
</dbReference>
<name>A0A149VHE5_9PROT</name>
<dbReference type="RefSeq" id="WP_061490152.1">
    <property type="nucleotide sequence ID" value="NZ_LHZZ01000237.1"/>
</dbReference>
<dbReference type="PATRIC" id="fig|178901.15.peg.3009"/>
<dbReference type="InterPro" id="IPR011664">
    <property type="entry name" value="Abi_system_AbiD/AbiF-like"/>
</dbReference>
<dbReference type="AlphaFoldDB" id="A0A149VHE5"/>
<protein>
    <recommendedName>
        <fullName evidence="3">CAAX protease</fullName>
    </recommendedName>
</protein>
<accession>A0A149VHE5</accession>
<dbReference type="Pfam" id="PF07751">
    <property type="entry name" value="Abi_2"/>
    <property type="match status" value="1"/>
</dbReference>
<evidence type="ECO:0008006" key="3">
    <source>
        <dbReference type="Google" id="ProtNLM"/>
    </source>
</evidence>
<reference evidence="1 2" key="1">
    <citation type="submission" date="2015-06" db="EMBL/GenBank/DDBJ databases">
        <title>Improved classification and identification of acetic acid bacteria using matrix-assisted laser desorption/ionization time-of-flight mass spectrometry; Gluconobacter nephelii and Gluconobacter uchimurae are later heterotypic synonyms of Gluconobacter japonicus and Gluconobacter oxydans, respectively.</title>
        <authorList>
            <person name="Li L."/>
            <person name="Cleenwerck I."/>
            <person name="De Vuyst L."/>
            <person name="Vandamme P."/>
        </authorList>
    </citation>
    <scope>NUCLEOTIDE SEQUENCE [LARGE SCALE GENOMIC DNA]</scope>
    <source>
        <strain evidence="1 2">LMG 1604</strain>
    </source>
</reference>
<organism evidence="1 2">
    <name type="scientific">Acetobacter malorum</name>
    <dbReference type="NCBI Taxonomy" id="178901"/>
    <lineage>
        <taxon>Bacteria</taxon>
        <taxon>Pseudomonadati</taxon>
        <taxon>Pseudomonadota</taxon>
        <taxon>Alphaproteobacteria</taxon>
        <taxon>Acetobacterales</taxon>
        <taxon>Acetobacteraceae</taxon>
        <taxon>Acetobacter</taxon>
    </lineage>
</organism>
<dbReference type="EMBL" id="LHZZ01000237">
    <property type="protein sequence ID" value="KXV79607.1"/>
    <property type="molecule type" value="Genomic_DNA"/>
</dbReference>
<evidence type="ECO:0000313" key="2">
    <source>
        <dbReference type="Proteomes" id="UP000075538"/>
    </source>
</evidence>
<sequence>MTVKNFPLSEPVLQALQTSLSPERFSTYLRASGGHQEKALRLYTRNTALSAAFYGPLQGLEIAVRNALHRELTARFGPAWYDNRLTGLNPKAQDQILRAKRDVQREHRQADPPHVVASLSFGFWVALLGKGGNSNYEMILWRPALAKAFPHARLGRKQAHQQLDYLRTFRNRIAHHEPIFTRHLAADHEAILRVTGWICPLTRDWIASHSRVPTLLAQPASADLLF</sequence>
<proteinExistence type="predicted"/>
<comment type="caution">
    <text evidence="1">The sequence shown here is derived from an EMBL/GenBank/DDBJ whole genome shotgun (WGS) entry which is preliminary data.</text>
</comment>
<gene>
    <name evidence="1" type="ORF">AD953_01620</name>
</gene>
<evidence type="ECO:0000313" key="1">
    <source>
        <dbReference type="EMBL" id="KXV79607.1"/>
    </source>
</evidence>